<evidence type="ECO:0000259" key="1">
    <source>
        <dbReference type="PROSITE" id="PS50835"/>
    </source>
</evidence>
<evidence type="ECO:0000313" key="3">
    <source>
        <dbReference type="Proteomes" id="UP000606274"/>
    </source>
</evidence>
<dbReference type="InterPro" id="IPR036179">
    <property type="entry name" value="Ig-like_dom_sf"/>
</dbReference>
<dbReference type="SUPFAM" id="SSF48726">
    <property type="entry name" value="Immunoglobulin"/>
    <property type="match status" value="1"/>
</dbReference>
<gene>
    <name evidence="2" type="ORF">HF521_018177</name>
</gene>
<dbReference type="Gene3D" id="2.60.40.10">
    <property type="entry name" value="Immunoglobulins"/>
    <property type="match status" value="1"/>
</dbReference>
<reference evidence="2" key="1">
    <citation type="submission" date="2020-08" db="EMBL/GenBank/DDBJ databases">
        <title>Chromosome-level assembly of Southern catfish (Silurus meridionalis) provides insights into visual adaptation to the nocturnal and benthic lifestyles.</title>
        <authorList>
            <person name="Zhang Y."/>
            <person name="Wang D."/>
            <person name="Peng Z."/>
        </authorList>
    </citation>
    <scope>NUCLEOTIDE SEQUENCE</scope>
    <source>
        <strain evidence="2">SWU-2019-XX</strain>
        <tissue evidence="2">Muscle</tissue>
    </source>
</reference>
<proteinExistence type="predicted"/>
<dbReference type="PROSITE" id="PS50835">
    <property type="entry name" value="IG_LIKE"/>
    <property type="match status" value="1"/>
</dbReference>
<dbReference type="InterPro" id="IPR013783">
    <property type="entry name" value="Ig-like_fold"/>
</dbReference>
<dbReference type="InterPro" id="IPR007110">
    <property type="entry name" value="Ig-like_dom"/>
</dbReference>
<comment type="caution">
    <text evidence="2">The sequence shown here is derived from an EMBL/GenBank/DDBJ whole genome shotgun (WGS) entry which is preliminary data.</text>
</comment>
<dbReference type="AlphaFoldDB" id="A0A8T0BIN6"/>
<dbReference type="Pfam" id="PF07686">
    <property type="entry name" value="V-set"/>
    <property type="match status" value="1"/>
</dbReference>
<dbReference type="EMBL" id="JABFDY010000005">
    <property type="protein sequence ID" value="KAF7706959.1"/>
    <property type="molecule type" value="Genomic_DNA"/>
</dbReference>
<organism evidence="2 3">
    <name type="scientific">Silurus meridionalis</name>
    <name type="common">Southern catfish</name>
    <name type="synonym">Silurus soldatovi meridionalis</name>
    <dbReference type="NCBI Taxonomy" id="175797"/>
    <lineage>
        <taxon>Eukaryota</taxon>
        <taxon>Metazoa</taxon>
        <taxon>Chordata</taxon>
        <taxon>Craniata</taxon>
        <taxon>Vertebrata</taxon>
        <taxon>Euteleostomi</taxon>
        <taxon>Actinopterygii</taxon>
        <taxon>Neopterygii</taxon>
        <taxon>Teleostei</taxon>
        <taxon>Ostariophysi</taxon>
        <taxon>Siluriformes</taxon>
        <taxon>Siluridae</taxon>
        <taxon>Silurus</taxon>
    </lineage>
</organism>
<dbReference type="Proteomes" id="UP000606274">
    <property type="component" value="Unassembled WGS sequence"/>
</dbReference>
<keyword evidence="3" id="KW-1185">Reference proteome</keyword>
<feature type="domain" description="Ig-like" evidence="1">
    <location>
        <begin position="18"/>
        <end position="86"/>
    </location>
</feature>
<accession>A0A8T0BIN6</accession>
<dbReference type="InterPro" id="IPR013106">
    <property type="entry name" value="Ig_V-set"/>
</dbReference>
<protein>
    <recommendedName>
        <fullName evidence="1">Ig-like domain-containing protein</fullName>
    </recommendedName>
</protein>
<evidence type="ECO:0000313" key="2">
    <source>
        <dbReference type="EMBL" id="KAF7706959.1"/>
    </source>
</evidence>
<name>A0A8T0BIN6_SILME</name>
<sequence>MLESGGRWVSAESLTKSPVYQPDKELSVDIGDSATLRCCISEKQYGMVTWFKQPTRKKPQTIVSLMKPRTTVQLRDPTSCSQKEPI</sequence>